<keyword evidence="2" id="KW-1185">Reference proteome</keyword>
<dbReference type="OrthoDB" id="9780153at2"/>
<evidence type="ECO:0000313" key="2">
    <source>
        <dbReference type="Proteomes" id="UP000320585"/>
    </source>
</evidence>
<dbReference type="KEGG" id="dho:Dia5BBH33_03670"/>
<sequence length="92" mass="10897">MKKTIKDYPKELQTRNHELIMERGRAKGRKVMREAFHARIKHVKDLLDGSLDHSVHDMAKEMHLSERTIKNYIRRLGYSVGRAGIRKREEAE</sequence>
<dbReference type="GeneID" id="92715591"/>
<dbReference type="EMBL" id="AP019697">
    <property type="protein sequence ID" value="BBK24432.1"/>
    <property type="molecule type" value="Genomic_DNA"/>
</dbReference>
<gene>
    <name evidence="1" type="ORF">Dia5BBH33_03670</name>
</gene>
<proteinExistence type="predicted"/>
<organism evidence="1 2">
    <name type="scientific">Dialister hominis</name>
    <dbReference type="NCBI Taxonomy" id="2582419"/>
    <lineage>
        <taxon>Bacteria</taxon>
        <taxon>Bacillati</taxon>
        <taxon>Bacillota</taxon>
        <taxon>Negativicutes</taxon>
        <taxon>Veillonellales</taxon>
        <taxon>Veillonellaceae</taxon>
        <taxon>Dialister</taxon>
    </lineage>
</organism>
<name>A0A8E4BQN7_9FIRM</name>
<reference evidence="2" key="1">
    <citation type="submission" date="2019-05" db="EMBL/GenBank/DDBJ databases">
        <title>Complete genome sequencing of Dialister sp. strain 5BBH33.</title>
        <authorList>
            <person name="Sakamoto M."/>
            <person name="Murakami T."/>
            <person name="Mori H."/>
        </authorList>
    </citation>
    <scope>NUCLEOTIDE SEQUENCE [LARGE SCALE GENOMIC DNA]</scope>
    <source>
        <strain evidence="2">5BBH33</strain>
    </source>
</reference>
<protein>
    <submittedName>
        <fullName evidence="1">Uncharacterized protein</fullName>
    </submittedName>
</protein>
<evidence type="ECO:0000313" key="1">
    <source>
        <dbReference type="EMBL" id="BBK24432.1"/>
    </source>
</evidence>
<accession>A0A8E4BQN7</accession>
<dbReference type="RefSeq" id="WP_143332254.1">
    <property type="nucleotide sequence ID" value="NZ_AP019697.1"/>
</dbReference>
<dbReference type="Proteomes" id="UP000320585">
    <property type="component" value="Chromosome"/>
</dbReference>
<dbReference type="AlphaFoldDB" id="A0A8E4BQN7"/>